<dbReference type="PANTHER" id="PTHR46609">
    <property type="entry name" value="EXONUCLEASE, PHAGE-TYPE/RECB, C-TERMINAL DOMAIN-CONTAINING PROTEIN"/>
    <property type="match status" value="1"/>
</dbReference>
<proteinExistence type="predicted"/>
<dbReference type="CDD" id="cd22343">
    <property type="entry name" value="PDDEXK_lambda_exonuclease-like"/>
    <property type="match status" value="1"/>
</dbReference>
<dbReference type="EMBL" id="MN738834">
    <property type="protein sequence ID" value="QHT38811.1"/>
    <property type="molecule type" value="Genomic_DNA"/>
</dbReference>
<dbReference type="InterPro" id="IPR051703">
    <property type="entry name" value="NF-kappa-B_Signaling_Reg"/>
</dbReference>
<accession>A0A6C0FD62</accession>
<dbReference type="PANTHER" id="PTHR46609:SF6">
    <property type="entry name" value="EXONUCLEASE, PHAGE-TYPE_RECB, C-TERMINAL DOMAIN-CONTAINING PROTEIN-RELATED"/>
    <property type="match status" value="1"/>
</dbReference>
<feature type="region of interest" description="Disordered" evidence="1">
    <location>
        <begin position="1"/>
        <end position="24"/>
    </location>
</feature>
<dbReference type="InterPro" id="IPR019080">
    <property type="entry name" value="YqaJ_viral_recombinase"/>
</dbReference>
<dbReference type="InterPro" id="IPR011604">
    <property type="entry name" value="PDDEXK-like_dom_sf"/>
</dbReference>
<sequence length="627" mass="72607">MNKVTKVNKKINSSKLSRTETTTETNTELPGFTYIYQLEELQDILNDFGYDDVPSSLCENMSEEEIADIINTMVQLMYDYTCENADNIHEPDFHEEMMEAVGDLLVDSLGGLDAENELERDDNVDAIWDLFEQATEVFYTQIMPKRSYHSCYMGQIPEHLTCIDYTKTNNRLSELKSMPQPEQRTPEWYIYRHGLITASNAHKMFDTQSMQNQLIYEKCKPLNLEVFIGDGSDNDNTDEEYPNSGKNKGTPLSAFGTLDIVKSAKTEEDLHMIETARLAVNITSPLHWGQKYEPVTCAYYEQVYDTTVGEYGCIRHATYNFLGASPDGIVDDIKSDRFGRMVEIKNIVNREITGIPLKAYWVQMQLQMEVCDLDACDFMETRFKEYVDEEAFREDGTFLESVEGKLKGIMVCFLDKENMPVYEYKPLRMDDKEYTEQWLPNVLIQHAERGHHRIHTYYWWLEEVSCVVVLRNKIWFEMNIEKMQAFWDTIVKERKTGYAHRAPKKVNRQTNDMVFQQCLLNIHEDGTTGLVGEQEQKIVEVNIVNQINEENKKKMREKDNLNIEPCLDLNQDQDSDMDMETNSTNSIDRLVHEGSGDVNLVNSSNASNKCAPVIMHIRTQSIDETVV</sequence>
<organism evidence="3">
    <name type="scientific">viral metagenome</name>
    <dbReference type="NCBI Taxonomy" id="1070528"/>
    <lineage>
        <taxon>unclassified sequences</taxon>
        <taxon>metagenomes</taxon>
        <taxon>organismal metagenomes</taxon>
    </lineage>
</organism>
<evidence type="ECO:0000256" key="1">
    <source>
        <dbReference type="SAM" id="MobiDB-lite"/>
    </source>
</evidence>
<protein>
    <recommendedName>
        <fullName evidence="2">YqaJ viral recombinase domain-containing protein</fullName>
    </recommendedName>
</protein>
<feature type="domain" description="YqaJ viral recombinase" evidence="2">
    <location>
        <begin position="187"/>
        <end position="372"/>
    </location>
</feature>
<dbReference type="InterPro" id="IPR011335">
    <property type="entry name" value="Restrct_endonuc-II-like"/>
</dbReference>
<name>A0A6C0FD62_9ZZZZ</name>
<evidence type="ECO:0000313" key="3">
    <source>
        <dbReference type="EMBL" id="QHT38811.1"/>
    </source>
</evidence>
<dbReference type="Pfam" id="PF09588">
    <property type="entry name" value="YqaJ"/>
    <property type="match status" value="1"/>
</dbReference>
<dbReference type="Gene3D" id="3.90.320.10">
    <property type="match status" value="1"/>
</dbReference>
<reference evidence="3" key="1">
    <citation type="journal article" date="2020" name="Nature">
        <title>Giant virus diversity and host interactions through global metagenomics.</title>
        <authorList>
            <person name="Schulz F."/>
            <person name="Roux S."/>
            <person name="Paez-Espino D."/>
            <person name="Jungbluth S."/>
            <person name="Walsh D.A."/>
            <person name="Denef V.J."/>
            <person name="McMahon K.D."/>
            <person name="Konstantinidis K.T."/>
            <person name="Eloe-Fadrosh E.A."/>
            <person name="Kyrpides N.C."/>
            <person name="Woyke T."/>
        </authorList>
    </citation>
    <scope>NUCLEOTIDE SEQUENCE</scope>
    <source>
        <strain evidence="3">GVMAG-S-ERX556106-38</strain>
    </source>
</reference>
<evidence type="ECO:0000259" key="2">
    <source>
        <dbReference type="Pfam" id="PF09588"/>
    </source>
</evidence>
<dbReference type="AlphaFoldDB" id="A0A6C0FD62"/>
<dbReference type="SUPFAM" id="SSF52980">
    <property type="entry name" value="Restriction endonuclease-like"/>
    <property type="match status" value="2"/>
</dbReference>